<protein>
    <submittedName>
        <fullName evidence="1">Uncharacterized protein</fullName>
    </submittedName>
</protein>
<proteinExistence type="predicted"/>
<evidence type="ECO:0000313" key="1">
    <source>
        <dbReference type="EMBL" id="KAF2250616.1"/>
    </source>
</evidence>
<evidence type="ECO:0000313" key="2">
    <source>
        <dbReference type="Proteomes" id="UP000800094"/>
    </source>
</evidence>
<dbReference type="RefSeq" id="XP_033685620.1">
    <property type="nucleotide sequence ID" value="XM_033821325.1"/>
</dbReference>
<dbReference type="Proteomes" id="UP000800094">
    <property type="component" value="Unassembled WGS sequence"/>
</dbReference>
<gene>
    <name evidence="1" type="ORF">BU26DRAFT_266900</name>
</gene>
<keyword evidence="2" id="KW-1185">Reference proteome</keyword>
<organism evidence="1 2">
    <name type="scientific">Trematosphaeria pertusa</name>
    <dbReference type="NCBI Taxonomy" id="390896"/>
    <lineage>
        <taxon>Eukaryota</taxon>
        <taxon>Fungi</taxon>
        <taxon>Dikarya</taxon>
        <taxon>Ascomycota</taxon>
        <taxon>Pezizomycotina</taxon>
        <taxon>Dothideomycetes</taxon>
        <taxon>Pleosporomycetidae</taxon>
        <taxon>Pleosporales</taxon>
        <taxon>Massarineae</taxon>
        <taxon>Trematosphaeriaceae</taxon>
        <taxon>Trematosphaeria</taxon>
    </lineage>
</organism>
<reference evidence="1" key="1">
    <citation type="journal article" date="2020" name="Stud. Mycol.">
        <title>101 Dothideomycetes genomes: a test case for predicting lifestyles and emergence of pathogens.</title>
        <authorList>
            <person name="Haridas S."/>
            <person name="Albert R."/>
            <person name="Binder M."/>
            <person name="Bloem J."/>
            <person name="Labutti K."/>
            <person name="Salamov A."/>
            <person name="Andreopoulos B."/>
            <person name="Baker S."/>
            <person name="Barry K."/>
            <person name="Bills G."/>
            <person name="Bluhm B."/>
            <person name="Cannon C."/>
            <person name="Castanera R."/>
            <person name="Culley D."/>
            <person name="Daum C."/>
            <person name="Ezra D."/>
            <person name="Gonzalez J."/>
            <person name="Henrissat B."/>
            <person name="Kuo A."/>
            <person name="Liang C."/>
            <person name="Lipzen A."/>
            <person name="Lutzoni F."/>
            <person name="Magnuson J."/>
            <person name="Mondo S."/>
            <person name="Nolan M."/>
            <person name="Ohm R."/>
            <person name="Pangilinan J."/>
            <person name="Park H.-J."/>
            <person name="Ramirez L."/>
            <person name="Alfaro M."/>
            <person name="Sun H."/>
            <person name="Tritt A."/>
            <person name="Yoshinaga Y."/>
            <person name="Zwiers L.-H."/>
            <person name="Turgeon B."/>
            <person name="Goodwin S."/>
            <person name="Spatafora J."/>
            <person name="Crous P."/>
            <person name="Grigoriev I."/>
        </authorList>
    </citation>
    <scope>NUCLEOTIDE SEQUENCE</scope>
    <source>
        <strain evidence="1">CBS 122368</strain>
    </source>
</reference>
<accession>A0A6A6IJR5</accession>
<dbReference type="AlphaFoldDB" id="A0A6A6IJR5"/>
<sequence length="86" mass="9591">MRFLFTHTYGRGIWDCGPLDRPPYHSEARSHSPHTDQLFEPPLLLSFCVLSLCLIQALLSSLATPARSLSTLQVCLVALLLLEPQS</sequence>
<dbReference type="EMBL" id="ML987193">
    <property type="protein sequence ID" value="KAF2250616.1"/>
    <property type="molecule type" value="Genomic_DNA"/>
</dbReference>
<dbReference type="GeneID" id="54574655"/>
<name>A0A6A6IJR5_9PLEO</name>